<gene>
    <name evidence="2" type="ORF">COLO4_00255</name>
</gene>
<evidence type="ECO:0000313" key="3">
    <source>
        <dbReference type="Proteomes" id="UP000187203"/>
    </source>
</evidence>
<keyword evidence="1" id="KW-0472">Membrane</keyword>
<keyword evidence="1" id="KW-1133">Transmembrane helix</keyword>
<reference evidence="3" key="1">
    <citation type="submission" date="2013-09" db="EMBL/GenBank/DDBJ databases">
        <title>Corchorus olitorius genome sequencing.</title>
        <authorList>
            <person name="Alam M."/>
            <person name="Haque M.S."/>
            <person name="Islam M.S."/>
            <person name="Emdad E.M."/>
            <person name="Islam M.M."/>
            <person name="Ahmed B."/>
            <person name="Halim A."/>
            <person name="Hossen Q.M.M."/>
            <person name="Hossain M.Z."/>
            <person name="Ahmed R."/>
            <person name="Khan M.M."/>
            <person name="Islam R."/>
            <person name="Rashid M.M."/>
            <person name="Khan S.A."/>
            <person name="Rahman M.S."/>
            <person name="Alam M."/>
            <person name="Yahiya A.S."/>
            <person name="Khan M.S."/>
            <person name="Azam M.S."/>
            <person name="Haque T."/>
            <person name="Lashkar M.Z.H."/>
            <person name="Akhand A.I."/>
            <person name="Morshed G."/>
            <person name="Roy S."/>
            <person name="Uddin K.S."/>
            <person name="Rabeya T."/>
            <person name="Hossain A.S."/>
            <person name="Chowdhury A."/>
            <person name="Snigdha A.R."/>
            <person name="Mortoza M.S."/>
            <person name="Matin S.A."/>
            <person name="Hoque S.M.E."/>
            <person name="Islam M.K."/>
            <person name="Roy D.K."/>
            <person name="Haider R."/>
            <person name="Moosa M.M."/>
            <person name="Elias S.M."/>
            <person name="Hasan A.M."/>
            <person name="Jahan S."/>
            <person name="Shafiuddin M."/>
            <person name="Mahmood N."/>
            <person name="Shommy N.S."/>
        </authorList>
    </citation>
    <scope>NUCLEOTIDE SEQUENCE [LARGE SCALE GENOMIC DNA]</scope>
    <source>
        <strain evidence="3">cv. O-4</strain>
    </source>
</reference>
<feature type="transmembrane region" description="Helical" evidence="1">
    <location>
        <begin position="31"/>
        <end position="51"/>
    </location>
</feature>
<keyword evidence="2" id="KW-0808">Transferase</keyword>
<keyword evidence="3" id="KW-1185">Reference proteome</keyword>
<proteinExistence type="predicted"/>
<evidence type="ECO:0000256" key="1">
    <source>
        <dbReference type="SAM" id="Phobius"/>
    </source>
</evidence>
<evidence type="ECO:0000313" key="2">
    <source>
        <dbReference type="EMBL" id="OMP14143.1"/>
    </source>
</evidence>
<protein>
    <submittedName>
        <fullName evidence="2">Epidermal growth factor receptor kinase substrate 8-like protein 2</fullName>
    </submittedName>
</protein>
<comment type="caution">
    <text evidence="2">The sequence shown here is derived from an EMBL/GenBank/DDBJ whole genome shotgun (WGS) entry which is preliminary data.</text>
</comment>
<keyword evidence="1" id="KW-0812">Transmembrane</keyword>
<accession>A0A1R3L469</accession>
<dbReference type="GO" id="GO:0016301">
    <property type="term" value="F:kinase activity"/>
    <property type="evidence" value="ECO:0007669"/>
    <property type="project" value="UniProtKB-KW"/>
</dbReference>
<dbReference type="EMBL" id="AWUE01001814">
    <property type="protein sequence ID" value="OMP14143.1"/>
    <property type="molecule type" value="Genomic_DNA"/>
</dbReference>
<dbReference type="AlphaFoldDB" id="A0A1R3L469"/>
<organism evidence="2 3">
    <name type="scientific">Corchorus olitorius</name>
    <dbReference type="NCBI Taxonomy" id="93759"/>
    <lineage>
        <taxon>Eukaryota</taxon>
        <taxon>Viridiplantae</taxon>
        <taxon>Streptophyta</taxon>
        <taxon>Embryophyta</taxon>
        <taxon>Tracheophyta</taxon>
        <taxon>Spermatophyta</taxon>
        <taxon>Magnoliopsida</taxon>
        <taxon>eudicotyledons</taxon>
        <taxon>Gunneridae</taxon>
        <taxon>Pentapetalae</taxon>
        <taxon>rosids</taxon>
        <taxon>malvids</taxon>
        <taxon>Malvales</taxon>
        <taxon>Malvaceae</taxon>
        <taxon>Grewioideae</taxon>
        <taxon>Apeibeae</taxon>
        <taxon>Corchorus</taxon>
    </lineage>
</organism>
<keyword evidence="2" id="KW-0675">Receptor</keyword>
<sequence>MTVPVYHEPRKPLSLLLISTWEPGCKCGGGGWSSVAGALFAFRLVAIAFLGG</sequence>
<keyword evidence="2" id="KW-0418">Kinase</keyword>
<dbReference type="Proteomes" id="UP000187203">
    <property type="component" value="Unassembled WGS sequence"/>
</dbReference>
<name>A0A1R3L469_9ROSI</name>